<feature type="repeat" description="PPR" evidence="2">
    <location>
        <begin position="89"/>
        <end position="126"/>
    </location>
</feature>
<dbReference type="InterPro" id="IPR002885">
    <property type="entry name" value="PPR_rpt"/>
</dbReference>
<evidence type="ECO:0000256" key="2">
    <source>
        <dbReference type="PROSITE-ProRule" id="PRU00708"/>
    </source>
</evidence>
<dbReference type="InterPro" id="IPR011990">
    <property type="entry name" value="TPR-like_helical_dom_sf"/>
</dbReference>
<evidence type="ECO:0008006" key="4">
    <source>
        <dbReference type="Google" id="ProtNLM"/>
    </source>
</evidence>
<accession>A0A7S2Y2V0</accession>
<evidence type="ECO:0000313" key="3">
    <source>
        <dbReference type="EMBL" id="CAD9943813.1"/>
    </source>
</evidence>
<dbReference type="PANTHER" id="PTHR47942:SF63">
    <property type="entry name" value="PENTATRICOPEPTIDE REPEAT-CONTAINING PROTEIN"/>
    <property type="match status" value="1"/>
</dbReference>
<dbReference type="AlphaFoldDB" id="A0A7S2Y2V0"/>
<dbReference type="Pfam" id="PF13812">
    <property type="entry name" value="PPR_3"/>
    <property type="match status" value="1"/>
</dbReference>
<gene>
    <name evidence="3" type="ORF">APAL1065_LOCUS2048</name>
</gene>
<dbReference type="Gene3D" id="1.25.40.10">
    <property type="entry name" value="Tetratricopeptide repeat domain"/>
    <property type="match status" value="2"/>
</dbReference>
<proteinExistence type="predicted"/>
<protein>
    <recommendedName>
        <fullName evidence="4">Pentacotripeptide-repeat region of PRORP domain-containing protein</fullName>
    </recommendedName>
</protein>
<reference evidence="3" key="1">
    <citation type="submission" date="2021-01" db="EMBL/GenBank/DDBJ databases">
        <authorList>
            <person name="Corre E."/>
            <person name="Pelletier E."/>
            <person name="Niang G."/>
            <person name="Scheremetjew M."/>
            <person name="Finn R."/>
            <person name="Kale V."/>
            <person name="Holt S."/>
            <person name="Cochrane G."/>
            <person name="Meng A."/>
            <person name="Brown T."/>
            <person name="Cohen L."/>
        </authorList>
    </citation>
    <scope>NUCLEOTIDE SEQUENCE</scope>
    <source>
        <strain evidence="3">CCMP125</strain>
    </source>
</reference>
<organism evidence="3">
    <name type="scientific">Entomoneis paludosa</name>
    <dbReference type="NCBI Taxonomy" id="265537"/>
    <lineage>
        <taxon>Eukaryota</taxon>
        <taxon>Sar</taxon>
        <taxon>Stramenopiles</taxon>
        <taxon>Ochrophyta</taxon>
        <taxon>Bacillariophyta</taxon>
        <taxon>Bacillariophyceae</taxon>
        <taxon>Bacillariophycidae</taxon>
        <taxon>Entomoneidaceae</taxon>
        <taxon>Entomoneis</taxon>
    </lineage>
</organism>
<evidence type="ECO:0000256" key="1">
    <source>
        <dbReference type="ARBA" id="ARBA00022737"/>
    </source>
</evidence>
<dbReference type="EMBL" id="HBHT01003042">
    <property type="protein sequence ID" value="CAD9943813.1"/>
    <property type="molecule type" value="Transcribed_RNA"/>
</dbReference>
<keyword evidence="1" id="KW-0677">Repeat</keyword>
<dbReference type="PROSITE" id="PS51375">
    <property type="entry name" value="PPR"/>
    <property type="match status" value="1"/>
</dbReference>
<dbReference type="InterPro" id="IPR051222">
    <property type="entry name" value="PPR/CCM1_RNA-binding"/>
</dbReference>
<sequence>MRFGPVPFHHHIAMAIECYATSSRPTAGVEAQAVFDLHRRLDLRPSVTSFTSLMCAYARSDSDPADKVEKVFHQMVKQWKAGDDFAKPNLHVYTSLLSALLKSSNPRHFEKAQEYLLEMKEEGLKPDAHVYTTLMAAWSLRNCPEKAEVLFNQMEQDFRSGNSEAMPSFKAHSTRLIAWSKAGNPEMTSTALNDWIADVYSGVVKEKPDDRAFSALLQAWLRSDRPDAAQKAEMGLKQMYHIAETQGFDCRPNARSFTSVISAYAKLRDPNAAKRVVKLFLKLKLEAANHANDPKMQPTPVTYGEVIVALGRSGRGTKAEDFIFDLIKEMQAKPRQFWTECNVVESFFGSAKHAISSSDFRRKNVIMDELSRLDSIASPHNRNTYGSDTDWY</sequence>
<dbReference type="Pfam" id="PF01535">
    <property type="entry name" value="PPR"/>
    <property type="match status" value="1"/>
</dbReference>
<dbReference type="PANTHER" id="PTHR47942">
    <property type="entry name" value="TETRATRICOPEPTIDE REPEAT (TPR)-LIKE SUPERFAMILY PROTEIN-RELATED"/>
    <property type="match status" value="1"/>
</dbReference>
<name>A0A7S2Y2V0_9STRA</name>